<dbReference type="SUPFAM" id="SSF50978">
    <property type="entry name" value="WD40 repeat-like"/>
    <property type="match status" value="1"/>
</dbReference>
<dbReference type="Pfam" id="PF25171">
    <property type="entry name" value="Beta-prop_WDR36-Utp21_1st"/>
    <property type="match status" value="1"/>
</dbReference>
<dbReference type="InterPro" id="IPR059157">
    <property type="entry name" value="WDR36-Utp21_N"/>
</dbReference>
<protein>
    <recommendedName>
        <fullName evidence="8">Small-subunit processome Utp21 domain-containing protein</fullName>
    </recommendedName>
</protein>
<dbReference type="GO" id="GO:0032040">
    <property type="term" value="C:small-subunit processome"/>
    <property type="evidence" value="ECO:0007669"/>
    <property type="project" value="InterPro"/>
</dbReference>
<evidence type="ECO:0000259" key="4">
    <source>
        <dbReference type="Pfam" id="PF04192"/>
    </source>
</evidence>
<gene>
    <name evidence="6" type="ORF">A1O5_07692</name>
</gene>
<keyword evidence="2" id="KW-0677">Repeat</keyword>
<feature type="repeat" description="WD" evidence="3">
    <location>
        <begin position="597"/>
        <end position="638"/>
    </location>
</feature>
<dbReference type="PROSITE" id="PS50294">
    <property type="entry name" value="WD_REPEATS_REGION"/>
    <property type="match status" value="1"/>
</dbReference>
<keyword evidence="7" id="KW-1185">Reference proteome</keyword>
<keyword evidence="1 3" id="KW-0853">WD repeat</keyword>
<evidence type="ECO:0008006" key="8">
    <source>
        <dbReference type="Google" id="ProtNLM"/>
    </source>
</evidence>
<comment type="caution">
    <text evidence="6">The sequence shown here is derived from an EMBL/GenBank/DDBJ whole genome shotgun (WGS) entry which is preliminary data.</text>
</comment>
<dbReference type="SUPFAM" id="SSF50998">
    <property type="entry name" value="Quinoprotein alcohol dehydrogenase-like"/>
    <property type="match status" value="1"/>
</dbReference>
<dbReference type="Proteomes" id="UP000019471">
    <property type="component" value="Unassembled WGS sequence"/>
</dbReference>
<evidence type="ECO:0000256" key="3">
    <source>
        <dbReference type="PROSITE-ProRule" id="PRU00221"/>
    </source>
</evidence>
<evidence type="ECO:0000259" key="5">
    <source>
        <dbReference type="Pfam" id="PF25171"/>
    </source>
</evidence>
<dbReference type="PANTHER" id="PTHR22840">
    <property type="entry name" value="WD REPEAT-CONTAINING PROTEIN 36"/>
    <property type="match status" value="1"/>
</dbReference>
<dbReference type="PROSITE" id="PS00678">
    <property type="entry name" value="WD_REPEATS_1"/>
    <property type="match status" value="1"/>
</dbReference>
<evidence type="ECO:0000313" key="7">
    <source>
        <dbReference type="Proteomes" id="UP000019471"/>
    </source>
</evidence>
<evidence type="ECO:0000256" key="2">
    <source>
        <dbReference type="ARBA" id="ARBA00022737"/>
    </source>
</evidence>
<dbReference type="Pfam" id="PF04192">
    <property type="entry name" value="Utp21"/>
    <property type="match status" value="1"/>
</dbReference>
<dbReference type="STRING" id="1182543.W9WVS8"/>
<dbReference type="EMBL" id="AMGX01000012">
    <property type="protein sequence ID" value="EXJ68761.1"/>
    <property type="molecule type" value="Genomic_DNA"/>
</dbReference>
<dbReference type="PROSITE" id="PS50082">
    <property type="entry name" value="WD_REPEATS_2"/>
    <property type="match status" value="2"/>
</dbReference>
<evidence type="ECO:0000256" key="1">
    <source>
        <dbReference type="ARBA" id="ARBA00022574"/>
    </source>
</evidence>
<organism evidence="6 7">
    <name type="scientific">Cladophialophora psammophila CBS 110553</name>
    <dbReference type="NCBI Taxonomy" id="1182543"/>
    <lineage>
        <taxon>Eukaryota</taxon>
        <taxon>Fungi</taxon>
        <taxon>Dikarya</taxon>
        <taxon>Ascomycota</taxon>
        <taxon>Pezizomycotina</taxon>
        <taxon>Eurotiomycetes</taxon>
        <taxon>Chaetothyriomycetidae</taxon>
        <taxon>Chaetothyriales</taxon>
        <taxon>Herpotrichiellaceae</taxon>
        <taxon>Cladophialophora</taxon>
    </lineage>
</organism>
<dbReference type="GeneID" id="19192398"/>
<proteinExistence type="predicted"/>
<dbReference type="InterPro" id="IPR001680">
    <property type="entry name" value="WD40_rpt"/>
</dbReference>
<dbReference type="PANTHER" id="PTHR22840:SF12">
    <property type="entry name" value="WD REPEAT-CONTAINING PROTEIN 36"/>
    <property type="match status" value="1"/>
</dbReference>
<name>W9WVS8_9EURO</name>
<reference evidence="6 7" key="1">
    <citation type="submission" date="2013-03" db="EMBL/GenBank/DDBJ databases">
        <title>The Genome Sequence of Cladophialophora psammophila CBS 110553.</title>
        <authorList>
            <consortium name="The Broad Institute Genomics Platform"/>
            <person name="Cuomo C."/>
            <person name="de Hoog S."/>
            <person name="Gorbushina A."/>
            <person name="Walker B."/>
            <person name="Young S.K."/>
            <person name="Zeng Q."/>
            <person name="Gargeya S."/>
            <person name="Fitzgerald M."/>
            <person name="Haas B."/>
            <person name="Abouelleil A."/>
            <person name="Allen A.W."/>
            <person name="Alvarado L."/>
            <person name="Arachchi H.M."/>
            <person name="Berlin A.M."/>
            <person name="Chapman S.B."/>
            <person name="Gainer-Dewar J."/>
            <person name="Goldberg J."/>
            <person name="Griggs A."/>
            <person name="Gujja S."/>
            <person name="Hansen M."/>
            <person name="Howarth C."/>
            <person name="Imamovic A."/>
            <person name="Ireland A."/>
            <person name="Larimer J."/>
            <person name="McCowan C."/>
            <person name="Murphy C."/>
            <person name="Pearson M."/>
            <person name="Poon T.W."/>
            <person name="Priest M."/>
            <person name="Roberts A."/>
            <person name="Saif S."/>
            <person name="Shea T."/>
            <person name="Sisk P."/>
            <person name="Sykes S."/>
            <person name="Wortman J."/>
            <person name="Nusbaum C."/>
            <person name="Birren B."/>
        </authorList>
    </citation>
    <scope>NUCLEOTIDE SEQUENCE [LARGE SCALE GENOMIC DNA]</scope>
    <source>
        <strain evidence="6 7">CBS 110553</strain>
    </source>
</reference>
<dbReference type="HOGENOM" id="CLU_002774_1_0_1"/>
<dbReference type="InterPro" id="IPR011047">
    <property type="entry name" value="Quinoprotein_ADH-like_sf"/>
</dbReference>
<dbReference type="SMART" id="SM00320">
    <property type="entry name" value="WD40"/>
    <property type="match status" value="9"/>
</dbReference>
<dbReference type="InterPro" id="IPR019775">
    <property type="entry name" value="WD40_repeat_CS"/>
</dbReference>
<dbReference type="GO" id="GO:0006364">
    <property type="term" value="P:rRNA processing"/>
    <property type="evidence" value="ECO:0007669"/>
    <property type="project" value="InterPro"/>
</dbReference>
<dbReference type="InterPro" id="IPR015943">
    <property type="entry name" value="WD40/YVTN_repeat-like_dom_sf"/>
</dbReference>
<dbReference type="Pfam" id="PF25168">
    <property type="entry name" value="Beta-prop_WDR36-Utp21_2nd"/>
    <property type="match status" value="1"/>
</dbReference>
<accession>W9WVS8</accession>
<feature type="domain" description="WDR36/Utp21 N-terminal" evidence="5">
    <location>
        <begin position="64"/>
        <end position="369"/>
    </location>
</feature>
<dbReference type="OrthoDB" id="10250769at2759"/>
<sequence>MDEAIELPLAKRQRRELVTTTTTTTKEKPPTSSRLFAPFRTLGLVSPTTIPFTSVPLGKTTFQITTSIGDTLQTYDLRRGLNLVFLTRPQCPGTVTATYAYRDRVFVAWGGSQVNEPRGVWVFKRGQLIGELDIDETFAQEIHQLLVFGSWVVGCGTESIEVWKADSYEHYTSIHSSSSSTSNRSRGSFTGQICTLPTLLNKVFAGTKHGSVEVYNVSTGRLVHTILAPSARSGPVTALAPAPAVCLLAVAYADGSLNITDIEADEQVLELRQGNNKKPITSITFRTDSMGAGDDGRKEGIMATSSIESGDITLWDLNRGGKVVGMVRGAHETSSLGHGTGVNKVEFLPGQPVLVSSGLDNALKSWVFDQNPFSPIPRLLHSRSGHAASITRLMFLPAASDGSDATGKWLMSAAQDRSLWGFSLRKDGQSTELSQGAVRHKARKSGLLTDDASTVEDFKAPPIIDMACSLNRDGGMGSVSGPIWSNTKTVNAEEISTTGWESVITAHADDKFARTWSWGRKKAGRWAFETGDHKAVTSVAITACGTFAIVGSAGGSLDMYNLQSGAHRQRYPPRLTPAQAKQLKIQQADSGQVITVPRGHRDAITGIVVDNLNQTMVTSSLDGSVIFWDFSSGKVLERKSLDSAVPTAIRYNPVSGLLALSCDDLCIRILDIETRRVVRELWGCIGQIYDYCFSNDGRWIVACSMDSVIRVFDLATGHLLDAFKTAATCTNMAFSSTGEFLATTHAGSPGIFVWTNKTLFSHVSTRQIDDVRGIIDLSQTAIAFNAATQLAIEDAAPEEEAVVDGFDDSSALEQLDKRLLTLSLQPQSRWQTLLNLDSIRARNKPIQPPEKPKAAPFFLGSASLSNGFKTDNDASLISDKAIGESERSRISRLASTTQEISQRSSQLSSLLEAFSSSPSHDPSSLTIHLSSLPPSAADLEIRSLTLPEMATFIDFLTRQLRQRKSFELVNTWMSVFLKVHGDFVSEVDDVREKVVEWRKVMVEEETRLSELVGYTRGVVEFLRSAR</sequence>
<evidence type="ECO:0000313" key="6">
    <source>
        <dbReference type="EMBL" id="EXJ68761.1"/>
    </source>
</evidence>
<feature type="domain" description="WDR36/Utp21 C-terminal" evidence="4">
    <location>
        <begin position="813"/>
        <end position="1023"/>
    </location>
</feature>
<dbReference type="AlphaFoldDB" id="W9WVS8"/>
<dbReference type="RefSeq" id="XP_007746471.1">
    <property type="nucleotide sequence ID" value="XM_007748281.1"/>
</dbReference>
<dbReference type="InterPro" id="IPR036322">
    <property type="entry name" value="WD40_repeat_dom_sf"/>
</dbReference>
<dbReference type="eggNOG" id="KOG1539">
    <property type="taxonomic scope" value="Eukaryota"/>
</dbReference>
<feature type="repeat" description="WD" evidence="3">
    <location>
        <begin position="335"/>
        <end position="366"/>
    </location>
</feature>
<dbReference type="GO" id="GO:0034388">
    <property type="term" value="C:Pwp2p-containing subcomplex of 90S preribosome"/>
    <property type="evidence" value="ECO:0007669"/>
    <property type="project" value="TreeGrafter"/>
</dbReference>
<dbReference type="Gene3D" id="2.130.10.10">
    <property type="entry name" value="YVTN repeat-like/Quinoprotein amine dehydrogenase"/>
    <property type="match status" value="2"/>
</dbReference>
<dbReference type="InterPro" id="IPR007319">
    <property type="entry name" value="WDR36/Utp21_C"/>
</dbReference>